<comment type="caution">
    <text evidence="1">The sequence shown here is derived from an EMBL/GenBank/DDBJ whole genome shotgun (WGS) entry which is preliminary data.</text>
</comment>
<proteinExistence type="predicted"/>
<reference evidence="1 2" key="1">
    <citation type="journal article" date="2021" name="BMC Biol.">
        <title>Horizontally acquired antibacterial genes associated with adaptive radiation of ladybird beetles.</title>
        <authorList>
            <person name="Li H.S."/>
            <person name="Tang X.F."/>
            <person name="Huang Y.H."/>
            <person name="Xu Z.Y."/>
            <person name="Chen M.L."/>
            <person name="Du X.Y."/>
            <person name="Qiu B.Y."/>
            <person name="Chen P.T."/>
            <person name="Zhang W."/>
            <person name="Slipinski A."/>
            <person name="Escalona H.E."/>
            <person name="Waterhouse R.M."/>
            <person name="Zwick A."/>
            <person name="Pang H."/>
        </authorList>
    </citation>
    <scope>NUCLEOTIDE SEQUENCE [LARGE SCALE GENOMIC DNA]</scope>
    <source>
        <strain evidence="1">SYSU2018</strain>
    </source>
</reference>
<dbReference type="Proteomes" id="UP001516400">
    <property type="component" value="Unassembled WGS sequence"/>
</dbReference>
<gene>
    <name evidence="1" type="ORF">HHI36_018023</name>
</gene>
<evidence type="ECO:0000313" key="1">
    <source>
        <dbReference type="EMBL" id="KAL3283854.1"/>
    </source>
</evidence>
<accession>A0ABD2NZE3</accession>
<dbReference type="EMBL" id="JABFTP020000165">
    <property type="protein sequence ID" value="KAL3283854.1"/>
    <property type="molecule type" value="Genomic_DNA"/>
</dbReference>
<organism evidence="1 2">
    <name type="scientific">Cryptolaemus montrouzieri</name>
    <dbReference type="NCBI Taxonomy" id="559131"/>
    <lineage>
        <taxon>Eukaryota</taxon>
        <taxon>Metazoa</taxon>
        <taxon>Ecdysozoa</taxon>
        <taxon>Arthropoda</taxon>
        <taxon>Hexapoda</taxon>
        <taxon>Insecta</taxon>
        <taxon>Pterygota</taxon>
        <taxon>Neoptera</taxon>
        <taxon>Endopterygota</taxon>
        <taxon>Coleoptera</taxon>
        <taxon>Polyphaga</taxon>
        <taxon>Cucujiformia</taxon>
        <taxon>Coccinelloidea</taxon>
        <taxon>Coccinellidae</taxon>
        <taxon>Scymninae</taxon>
        <taxon>Scymnini</taxon>
        <taxon>Cryptolaemus</taxon>
    </lineage>
</organism>
<sequence>MVASGTEKTLAAAVVLLFEEYEFEIPLIDTIIDCEDVTLSLSDLNVPFNVDDLIVIEPTSITKEKLRNHVPEPLTNGLTMVCKTDQSTVIPDNETGRSSSDKDVKEVDRICRRQETKAKVPLMIHDAPKEGRRFGPRCNRTGKCRKWQNRKCYEVTDGTRRLLRFRKACIGDKRRSLLG</sequence>
<protein>
    <submittedName>
        <fullName evidence="1">Uncharacterized protein</fullName>
    </submittedName>
</protein>
<evidence type="ECO:0000313" key="2">
    <source>
        <dbReference type="Proteomes" id="UP001516400"/>
    </source>
</evidence>
<name>A0ABD2NZE3_9CUCU</name>
<dbReference type="AlphaFoldDB" id="A0ABD2NZE3"/>
<keyword evidence="2" id="KW-1185">Reference proteome</keyword>